<evidence type="ECO:0000256" key="2">
    <source>
        <dbReference type="ARBA" id="ARBA00011738"/>
    </source>
</evidence>
<evidence type="ECO:0000256" key="11">
    <source>
        <dbReference type="ARBA" id="ARBA00023268"/>
    </source>
</evidence>
<dbReference type="InterPro" id="IPR036291">
    <property type="entry name" value="NAD(P)-bd_dom_sf"/>
</dbReference>
<dbReference type="InterPro" id="IPR020867">
    <property type="entry name" value="THF_DH/CycHdrlase_CS"/>
</dbReference>
<dbReference type="GeneID" id="39419950"/>
<comment type="caution">
    <text evidence="12">Lacks conserved residue(s) required for the propagation of feature annotation.</text>
</comment>
<dbReference type="GO" id="GO:0009086">
    <property type="term" value="P:methionine biosynthetic process"/>
    <property type="evidence" value="ECO:0007669"/>
    <property type="project" value="UniProtKB-KW"/>
</dbReference>
<evidence type="ECO:0000256" key="3">
    <source>
        <dbReference type="ARBA" id="ARBA00022563"/>
    </source>
</evidence>
<sequence>MTAKIIDGITVSQHVKENLKTEIDKLRKADVIPCLATILTGEDPPSIVYVNNKQKAANSIGIKTLDYRLDSNTSENDLIKLIEDLNSDRLVHGILLQLPLPAHLDKHRIINKIDPRKDVDGLTYINAGLLVNNKARLIPCTPLGIMKLFHFYDIPIDGSNVLVINRSNLVGKPLVSLLLEKNATVTIAHTHTSDIAQFSKSSDIVITAVGKRDSFILTADMIKEGATIIDVGTNRVKGKLCGDVDFDAVKKKAGYITPVPGGVGPMTICMLLNNTVEAAKFND</sequence>
<evidence type="ECO:0000256" key="10">
    <source>
        <dbReference type="ARBA" id="ARBA00023167"/>
    </source>
</evidence>
<dbReference type="Pfam" id="PF00763">
    <property type="entry name" value="THF_DHG_CYH"/>
    <property type="match status" value="1"/>
</dbReference>
<evidence type="ECO:0000256" key="9">
    <source>
        <dbReference type="ARBA" id="ARBA00023102"/>
    </source>
</evidence>
<dbReference type="GO" id="GO:0004488">
    <property type="term" value="F:methylenetetrahydrofolate dehydrogenase (NADP+) activity"/>
    <property type="evidence" value="ECO:0007669"/>
    <property type="project" value="UniProtKB-UniRule"/>
</dbReference>
<keyword evidence="4 12" id="KW-0028">Amino-acid biosynthesis</keyword>
<gene>
    <name evidence="12 15" type="primary">folD</name>
    <name evidence="15" type="ORF">NFRAN_0413</name>
</gene>
<dbReference type="SUPFAM" id="SSF53223">
    <property type="entry name" value="Aminoacid dehydrogenase-like, N-terminal domain"/>
    <property type="match status" value="1"/>
</dbReference>
<evidence type="ECO:0000256" key="6">
    <source>
        <dbReference type="ARBA" id="ARBA00022801"/>
    </source>
</evidence>
<dbReference type="AlphaFoldDB" id="A0A484I8Z9"/>
<comment type="catalytic activity">
    <reaction evidence="12">
        <text>(6R)-5,10-methenyltetrahydrofolate + H2O = (6R)-10-formyltetrahydrofolate + H(+)</text>
        <dbReference type="Rhea" id="RHEA:23700"/>
        <dbReference type="ChEBI" id="CHEBI:15377"/>
        <dbReference type="ChEBI" id="CHEBI:15378"/>
        <dbReference type="ChEBI" id="CHEBI:57455"/>
        <dbReference type="ChEBI" id="CHEBI:195366"/>
        <dbReference type="EC" id="3.5.4.9"/>
    </reaction>
</comment>
<comment type="pathway">
    <text evidence="1 12">One-carbon metabolism; tetrahydrofolate interconversion.</text>
</comment>
<dbReference type="FunFam" id="3.40.50.720:FF:000094">
    <property type="entry name" value="Bifunctional protein FolD"/>
    <property type="match status" value="1"/>
</dbReference>
<protein>
    <recommendedName>
        <fullName evidence="12">Bifunctional protein FolD</fullName>
    </recommendedName>
    <domain>
        <recommendedName>
            <fullName evidence="12">Methylenetetrahydrofolate dehydrogenase</fullName>
            <ecNumber evidence="12">1.5.1.5</ecNumber>
        </recommendedName>
    </domain>
    <domain>
        <recommendedName>
            <fullName evidence="12">Methenyltetrahydrofolate cyclohydrolase</fullName>
            <ecNumber evidence="12">3.5.4.9</ecNumber>
        </recommendedName>
    </domain>
</protein>
<evidence type="ECO:0000256" key="4">
    <source>
        <dbReference type="ARBA" id="ARBA00022605"/>
    </source>
</evidence>
<dbReference type="GO" id="GO:0035999">
    <property type="term" value="P:tetrahydrofolate interconversion"/>
    <property type="evidence" value="ECO:0007669"/>
    <property type="project" value="UniProtKB-UniRule"/>
</dbReference>
<dbReference type="PANTHER" id="PTHR48099">
    <property type="entry name" value="C-1-TETRAHYDROFOLATE SYNTHASE, CYTOPLASMIC-RELATED"/>
    <property type="match status" value="1"/>
</dbReference>
<organism evidence="15 16">
    <name type="scientific">Candidatus Nitrosocosmicus franklandianus</name>
    <dbReference type="NCBI Taxonomy" id="1798806"/>
    <lineage>
        <taxon>Archaea</taxon>
        <taxon>Nitrososphaerota</taxon>
        <taxon>Nitrososphaeria</taxon>
        <taxon>Nitrososphaerales</taxon>
        <taxon>Nitrososphaeraceae</taxon>
        <taxon>Candidatus Nitrosocosmicus</taxon>
    </lineage>
</organism>
<keyword evidence="3 12" id="KW-0554">One-carbon metabolism</keyword>
<dbReference type="RefSeq" id="WP_134482793.1">
    <property type="nucleotide sequence ID" value="NZ_LR216287.1"/>
</dbReference>
<proteinExistence type="inferred from homology"/>
<dbReference type="GO" id="GO:0005829">
    <property type="term" value="C:cytosol"/>
    <property type="evidence" value="ECO:0007669"/>
    <property type="project" value="TreeGrafter"/>
</dbReference>
<dbReference type="FunFam" id="3.40.50.10860:FF:000005">
    <property type="entry name" value="C-1-tetrahydrofolate synthase, cytoplasmic, putative"/>
    <property type="match status" value="1"/>
</dbReference>
<dbReference type="PRINTS" id="PR00085">
    <property type="entry name" value="THFDHDRGNASE"/>
</dbReference>
<keyword evidence="5 12" id="KW-0658">Purine biosynthesis</keyword>
<evidence type="ECO:0000313" key="15">
    <source>
        <dbReference type="EMBL" id="VFJ12734.1"/>
    </source>
</evidence>
<dbReference type="Proteomes" id="UP000294299">
    <property type="component" value="Chromosome NFRAN"/>
</dbReference>
<evidence type="ECO:0000256" key="5">
    <source>
        <dbReference type="ARBA" id="ARBA00022755"/>
    </source>
</evidence>
<comment type="function">
    <text evidence="12">Catalyzes the oxidation of 5,10-methylenetetrahydrofolate to 5,10-methenyltetrahydrofolate and then the hydrolysis of 5,10-methenyltetrahydrofolate to 10-formyltetrahydrofolate.</text>
</comment>
<dbReference type="InterPro" id="IPR020630">
    <property type="entry name" value="THF_DH/CycHdrlase_cat_dom"/>
</dbReference>
<dbReference type="PROSITE" id="PS00766">
    <property type="entry name" value="THF_DHG_CYH_1"/>
    <property type="match status" value="1"/>
</dbReference>
<dbReference type="Pfam" id="PF02882">
    <property type="entry name" value="THF_DHG_CYH_C"/>
    <property type="match status" value="1"/>
</dbReference>
<dbReference type="PANTHER" id="PTHR48099:SF5">
    <property type="entry name" value="C-1-TETRAHYDROFOLATE SYNTHASE, CYTOPLASMIC"/>
    <property type="match status" value="1"/>
</dbReference>
<evidence type="ECO:0000259" key="13">
    <source>
        <dbReference type="Pfam" id="PF00763"/>
    </source>
</evidence>
<dbReference type="EMBL" id="LR216287">
    <property type="protein sequence ID" value="VFJ12734.1"/>
    <property type="molecule type" value="Genomic_DNA"/>
</dbReference>
<reference evidence="15 16" key="1">
    <citation type="submission" date="2019-02" db="EMBL/GenBank/DDBJ databases">
        <authorList>
            <person name="Lehtovirta-Morley E L."/>
        </authorList>
    </citation>
    <scope>NUCLEOTIDE SEQUENCE [LARGE SCALE GENOMIC DNA]</scope>
    <source>
        <strain evidence="15">NFRAN1</strain>
    </source>
</reference>
<dbReference type="EC" id="3.5.4.9" evidence="12"/>
<dbReference type="InterPro" id="IPR020631">
    <property type="entry name" value="THF_DH/CycHdrlase_NAD-bd_dom"/>
</dbReference>
<dbReference type="Gene3D" id="3.40.50.10860">
    <property type="entry name" value="Leucine Dehydrogenase, chain A, domain 1"/>
    <property type="match status" value="1"/>
</dbReference>
<dbReference type="PROSITE" id="PS00767">
    <property type="entry name" value="THF_DHG_CYH_2"/>
    <property type="match status" value="1"/>
</dbReference>
<dbReference type="EC" id="1.5.1.5" evidence="12"/>
<dbReference type="GO" id="GO:0006164">
    <property type="term" value="P:purine nucleotide biosynthetic process"/>
    <property type="evidence" value="ECO:0007669"/>
    <property type="project" value="UniProtKB-KW"/>
</dbReference>
<dbReference type="GO" id="GO:0004477">
    <property type="term" value="F:methenyltetrahydrofolate cyclohydrolase activity"/>
    <property type="evidence" value="ECO:0007669"/>
    <property type="project" value="UniProtKB-UniRule"/>
</dbReference>
<evidence type="ECO:0000256" key="7">
    <source>
        <dbReference type="ARBA" id="ARBA00022857"/>
    </source>
</evidence>
<feature type="domain" description="Tetrahydrofolate dehydrogenase/cyclohydrolase NAD(P)-binding" evidence="14">
    <location>
        <begin position="139"/>
        <end position="281"/>
    </location>
</feature>
<comment type="subunit">
    <text evidence="2 12">Homodimer.</text>
</comment>
<evidence type="ECO:0000259" key="14">
    <source>
        <dbReference type="Pfam" id="PF02882"/>
    </source>
</evidence>
<dbReference type="KEGG" id="nfn:NFRAN_0413"/>
<feature type="domain" description="Tetrahydrofolate dehydrogenase/cyclohydrolase catalytic" evidence="13">
    <location>
        <begin position="6"/>
        <end position="120"/>
    </location>
</feature>
<keyword evidence="10 12" id="KW-0486">Methionine biosynthesis</keyword>
<dbReference type="SUPFAM" id="SSF51735">
    <property type="entry name" value="NAD(P)-binding Rossmann-fold domains"/>
    <property type="match status" value="1"/>
</dbReference>
<keyword evidence="6 12" id="KW-0378">Hydrolase</keyword>
<feature type="binding site" evidence="12">
    <location>
        <begin position="165"/>
        <end position="167"/>
    </location>
    <ligand>
        <name>NADP(+)</name>
        <dbReference type="ChEBI" id="CHEBI:58349"/>
    </ligand>
</feature>
<dbReference type="GO" id="GO:0000105">
    <property type="term" value="P:L-histidine biosynthetic process"/>
    <property type="evidence" value="ECO:0007669"/>
    <property type="project" value="UniProtKB-KW"/>
</dbReference>
<dbReference type="InterPro" id="IPR046346">
    <property type="entry name" value="Aminoacid_DH-like_N_sf"/>
</dbReference>
<keyword evidence="7 12" id="KW-0521">NADP</keyword>
<comment type="catalytic activity">
    <reaction evidence="12">
        <text>(6R)-5,10-methylene-5,6,7,8-tetrahydrofolate + NADP(+) = (6R)-5,10-methenyltetrahydrofolate + NADPH</text>
        <dbReference type="Rhea" id="RHEA:22812"/>
        <dbReference type="ChEBI" id="CHEBI:15636"/>
        <dbReference type="ChEBI" id="CHEBI:57455"/>
        <dbReference type="ChEBI" id="CHEBI:57783"/>
        <dbReference type="ChEBI" id="CHEBI:58349"/>
        <dbReference type="EC" id="1.5.1.5"/>
    </reaction>
</comment>
<keyword evidence="8 12" id="KW-0560">Oxidoreductase</keyword>
<dbReference type="InterPro" id="IPR000672">
    <property type="entry name" value="THF_DH/CycHdrlase"/>
</dbReference>
<accession>A0A484I8Z9</accession>
<keyword evidence="11 12" id="KW-0511">Multifunctional enzyme</keyword>
<keyword evidence="9 12" id="KW-0368">Histidine biosynthesis</keyword>
<feature type="binding site" evidence="12">
    <location>
        <position position="233"/>
    </location>
    <ligand>
        <name>NADP(+)</name>
        <dbReference type="ChEBI" id="CHEBI:58349"/>
    </ligand>
</feature>
<keyword evidence="16" id="KW-1185">Reference proteome</keyword>
<name>A0A484I8Z9_9ARCH</name>
<dbReference type="HAMAP" id="MF_01576">
    <property type="entry name" value="THF_DHG_CYH"/>
    <property type="match status" value="1"/>
</dbReference>
<dbReference type="UniPathway" id="UPA00193"/>
<dbReference type="OrthoDB" id="9455at2157"/>
<evidence type="ECO:0000256" key="8">
    <source>
        <dbReference type="ARBA" id="ARBA00023002"/>
    </source>
</evidence>
<evidence type="ECO:0000313" key="16">
    <source>
        <dbReference type="Proteomes" id="UP000294299"/>
    </source>
</evidence>
<comment type="similarity">
    <text evidence="12">Belongs to the tetrahydrofolate dehydrogenase/cyclohydrolase family.</text>
</comment>
<dbReference type="CDD" id="cd01080">
    <property type="entry name" value="NAD_bind_m-THF_DH_Cyclohyd"/>
    <property type="match status" value="1"/>
</dbReference>
<evidence type="ECO:0000256" key="1">
    <source>
        <dbReference type="ARBA" id="ARBA00004777"/>
    </source>
</evidence>
<evidence type="ECO:0000256" key="12">
    <source>
        <dbReference type="HAMAP-Rule" id="MF_01576"/>
    </source>
</evidence>
<dbReference type="Gene3D" id="3.40.50.720">
    <property type="entry name" value="NAD(P)-binding Rossmann-like Domain"/>
    <property type="match status" value="1"/>
</dbReference>